<name>A0A484M5I8_9ASTE</name>
<gene>
    <name evidence="2" type="ORF">CCAM_LOCUS25460</name>
</gene>
<reference evidence="2 3" key="1">
    <citation type="submission" date="2018-04" db="EMBL/GenBank/DDBJ databases">
        <authorList>
            <person name="Vogel A."/>
        </authorList>
    </citation>
    <scope>NUCLEOTIDE SEQUENCE [LARGE SCALE GENOMIC DNA]</scope>
</reference>
<dbReference type="GO" id="GO:0010468">
    <property type="term" value="P:regulation of gene expression"/>
    <property type="evidence" value="ECO:0007669"/>
    <property type="project" value="TreeGrafter"/>
</dbReference>
<dbReference type="GO" id="GO:0010071">
    <property type="term" value="P:root meristem specification"/>
    <property type="evidence" value="ECO:0007669"/>
    <property type="project" value="TreeGrafter"/>
</dbReference>
<dbReference type="OrthoDB" id="784473at2759"/>
<evidence type="ECO:0000313" key="2">
    <source>
        <dbReference type="EMBL" id="VFQ83684.1"/>
    </source>
</evidence>
<dbReference type="InterPro" id="IPR032535">
    <property type="entry name" value="Oberon_CC"/>
</dbReference>
<evidence type="ECO:0000259" key="1">
    <source>
        <dbReference type="Pfam" id="PF16312"/>
    </source>
</evidence>
<dbReference type="GO" id="GO:0010492">
    <property type="term" value="P:maintenance of shoot apical meristem identity"/>
    <property type="evidence" value="ECO:0007669"/>
    <property type="project" value="TreeGrafter"/>
</dbReference>
<dbReference type="PANTHER" id="PTHR21736:SF38">
    <property type="entry name" value="PROTEIN OBERON 3"/>
    <property type="match status" value="1"/>
</dbReference>
<dbReference type="PANTHER" id="PTHR21736">
    <property type="entry name" value="VERNALIZATION-INSENSITIVE PROTEIN 3"/>
    <property type="match status" value="1"/>
</dbReference>
<sequence length="95" mass="11430">MFEKKADEARWEAESIRRMAMVQTSEWEGVKVEEENAKKMSDLCPLETKERRRDKLEELKTLEKSHCDYHKMKIRMQSEIAGLFPFYFAVYTFQS</sequence>
<dbReference type="GO" id="GO:0005634">
    <property type="term" value="C:nucleus"/>
    <property type="evidence" value="ECO:0007669"/>
    <property type="project" value="TreeGrafter"/>
</dbReference>
<dbReference type="GO" id="GO:0010078">
    <property type="term" value="P:maintenance of root meristem identity"/>
    <property type="evidence" value="ECO:0007669"/>
    <property type="project" value="TreeGrafter"/>
</dbReference>
<dbReference type="InterPro" id="IPR004082">
    <property type="entry name" value="OBERON"/>
</dbReference>
<dbReference type="AlphaFoldDB" id="A0A484M5I8"/>
<dbReference type="EMBL" id="OOIL02002583">
    <property type="protein sequence ID" value="VFQ83684.1"/>
    <property type="molecule type" value="Genomic_DNA"/>
</dbReference>
<evidence type="ECO:0000313" key="3">
    <source>
        <dbReference type="Proteomes" id="UP000595140"/>
    </source>
</evidence>
<keyword evidence="3" id="KW-1185">Reference proteome</keyword>
<organism evidence="2 3">
    <name type="scientific">Cuscuta campestris</name>
    <dbReference type="NCBI Taxonomy" id="132261"/>
    <lineage>
        <taxon>Eukaryota</taxon>
        <taxon>Viridiplantae</taxon>
        <taxon>Streptophyta</taxon>
        <taxon>Embryophyta</taxon>
        <taxon>Tracheophyta</taxon>
        <taxon>Spermatophyta</taxon>
        <taxon>Magnoliopsida</taxon>
        <taxon>eudicotyledons</taxon>
        <taxon>Gunneridae</taxon>
        <taxon>Pentapetalae</taxon>
        <taxon>asterids</taxon>
        <taxon>lamiids</taxon>
        <taxon>Solanales</taxon>
        <taxon>Convolvulaceae</taxon>
        <taxon>Cuscuteae</taxon>
        <taxon>Cuscuta</taxon>
        <taxon>Cuscuta subgen. Grammica</taxon>
        <taxon>Cuscuta sect. Cleistogrammica</taxon>
    </lineage>
</organism>
<protein>
    <recommendedName>
        <fullName evidence="1">Oberon coiled-coil region domain-containing protein</fullName>
    </recommendedName>
</protein>
<dbReference type="Pfam" id="PF16312">
    <property type="entry name" value="Oberon_cc"/>
    <property type="match status" value="1"/>
</dbReference>
<feature type="domain" description="Oberon coiled-coil region" evidence="1">
    <location>
        <begin position="1"/>
        <end position="83"/>
    </location>
</feature>
<accession>A0A484M5I8</accession>
<proteinExistence type="predicted"/>
<dbReference type="Proteomes" id="UP000595140">
    <property type="component" value="Unassembled WGS sequence"/>
</dbReference>